<sequence length="356" mass="38831">MSVKKYPLCFILLLCTLSAITLSAATSANAAITPKPRIVGGQPSVFGQWPWMIALVKNKGLDNSQGLFCGGSLISLTWVLTAAHCVKKETPGTIHALAHVLDLKNDKGQNLAIKRILIHPKYNIDTRSNDIALVQLQKPVSSAKILPLYTGASLLVNVNATIVGWGALSENDANFGRYPETLYDVTLPVISNSLCKKAYEAGAITDTMLCAGFNDASSDTCSGDSGGPLVIKLNNQWRLAGITSWGIGCAKPGYYGVYTRVSKYIGYISTVMKTNFVAIADVNKDKKVNTLDKNKKDSDLKAVFQTWVKQCWQAKLPCADVNANGIINQSDYQIQNKLISDAFKYWLAVYWQPEVK</sequence>
<dbReference type="EC" id="3.4.21.4" evidence="5"/>
<evidence type="ECO:0000256" key="3">
    <source>
        <dbReference type="SAM" id="SignalP"/>
    </source>
</evidence>
<dbReference type="InterPro" id="IPR018114">
    <property type="entry name" value="TRYPSIN_HIS"/>
</dbReference>
<gene>
    <name evidence="5" type="ORF">CRENPOLYSF2_2690003</name>
</gene>
<dbReference type="PROSITE" id="PS00134">
    <property type="entry name" value="TRYPSIN_HIS"/>
    <property type="match status" value="1"/>
</dbReference>
<dbReference type="GO" id="GO:0000272">
    <property type="term" value="P:polysaccharide catabolic process"/>
    <property type="evidence" value="ECO:0007669"/>
    <property type="project" value="InterPro"/>
</dbReference>
<evidence type="ECO:0000313" key="5">
    <source>
        <dbReference type="EMBL" id="SJM92376.1"/>
    </source>
</evidence>
<evidence type="ECO:0000256" key="1">
    <source>
        <dbReference type="ARBA" id="ARBA00023157"/>
    </source>
</evidence>
<dbReference type="InterPro" id="IPR001254">
    <property type="entry name" value="Trypsin_dom"/>
</dbReference>
<evidence type="ECO:0000313" key="6">
    <source>
        <dbReference type="Proteomes" id="UP000195442"/>
    </source>
</evidence>
<name>A0A1R4H866_9GAMM</name>
<accession>A0A1R4H866</accession>
<dbReference type="InterPro" id="IPR043504">
    <property type="entry name" value="Peptidase_S1_PA_chymotrypsin"/>
</dbReference>
<keyword evidence="6" id="KW-1185">Reference proteome</keyword>
<feature type="domain" description="Peptidase S1" evidence="4">
    <location>
        <begin position="38"/>
        <end position="273"/>
    </location>
</feature>
<dbReference type="AlphaFoldDB" id="A0A1R4H866"/>
<evidence type="ECO:0000259" key="4">
    <source>
        <dbReference type="PROSITE" id="PS50240"/>
    </source>
</evidence>
<dbReference type="InterPro" id="IPR001314">
    <property type="entry name" value="Peptidase_S1A"/>
</dbReference>
<feature type="chain" id="PRO_5013249708" evidence="3">
    <location>
        <begin position="31"/>
        <end position="356"/>
    </location>
</feature>
<dbReference type="OrthoDB" id="9813836at2"/>
<organism evidence="5 6">
    <name type="scientific">Crenothrix polyspora</name>
    <dbReference type="NCBI Taxonomy" id="360316"/>
    <lineage>
        <taxon>Bacteria</taxon>
        <taxon>Pseudomonadati</taxon>
        <taxon>Pseudomonadota</taxon>
        <taxon>Gammaproteobacteria</taxon>
        <taxon>Methylococcales</taxon>
        <taxon>Crenotrichaceae</taxon>
        <taxon>Crenothrix</taxon>
    </lineage>
</organism>
<dbReference type="SMART" id="SM00020">
    <property type="entry name" value="Tryp_SPc"/>
    <property type="match status" value="1"/>
</dbReference>
<dbReference type="PROSITE" id="PS00135">
    <property type="entry name" value="TRYPSIN_SER"/>
    <property type="match status" value="1"/>
</dbReference>
<dbReference type="PANTHER" id="PTHR24252:SF7">
    <property type="entry name" value="HYALIN"/>
    <property type="match status" value="1"/>
</dbReference>
<dbReference type="Gene3D" id="2.40.10.10">
    <property type="entry name" value="Trypsin-like serine proteases"/>
    <property type="match status" value="1"/>
</dbReference>
<dbReference type="PRINTS" id="PR00722">
    <property type="entry name" value="CHYMOTRYPSIN"/>
</dbReference>
<dbReference type="GO" id="GO:0006508">
    <property type="term" value="P:proteolysis"/>
    <property type="evidence" value="ECO:0007669"/>
    <property type="project" value="UniProtKB-KW"/>
</dbReference>
<dbReference type="PROSITE" id="PS50240">
    <property type="entry name" value="TRYPSIN_DOM"/>
    <property type="match status" value="1"/>
</dbReference>
<keyword evidence="2" id="KW-0720">Serine protease</keyword>
<dbReference type="CDD" id="cd00190">
    <property type="entry name" value="Tryp_SPc"/>
    <property type="match status" value="1"/>
</dbReference>
<dbReference type="Pfam" id="PF00089">
    <property type="entry name" value="Trypsin"/>
    <property type="match status" value="1"/>
</dbReference>
<dbReference type="Proteomes" id="UP000195442">
    <property type="component" value="Unassembled WGS sequence"/>
</dbReference>
<dbReference type="SUPFAM" id="SSF50494">
    <property type="entry name" value="Trypsin-like serine proteases"/>
    <property type="match status" value="1"/>
</dbReference>
<dbReference type="FunFam" id="2.40.10.10:FF:000003">
    <property type="entry name" value="Transmembrane serine protease 3"/>
    <property type="match status" value="1"/>
</dbReference>
<keyword evidence="1" id="KW-1015">Disulfide bond</keyword>
<dbReference type="SUPFAM" id="SSF63446">
    <property type="entry name" value="Type I dockerin domain"/>
    <property type="match status" value="1"/>
</dbReference>
<dbReference type="GO" id="GO:0004252">
    <property type="term" value="F:serine-type endopeptidase activity"/>
    <property type="evidence" value="ECO:0007669"/>
    <property type="project" value="UniProtKB-EC"/>
</dbReference>
<evidence type="ECO:0000256" key="2">
    <source>
        <dbReference type="RuleBase" id="RU363034"/>
    </source>
</evidence>
<keyword evidence="3" id="KW-0732">Signal</keyword>
<feature type="signal peptide" evidence="3">
    <location>
        <begin position="1"/>
        <end position="30"/>
    </location>
</feature>
<dbReference type="InterPro" id="IPR009003">
    <property type="entry name" value="Peptidase_S1_PA"/>
</dbReference>
<dbReference type="EMBL" id="FUKJ01000189">
    <property type="protein sequence ID" value="SJM92376.1"/>
    <property type="molecule type" value="Genomic_DNA"/>
</dbReference>
<dbReference type="InterPro" id="IPR033116">
    <property type="entry name" value="TRYPSIN_SER"/>
</dbReference>
<dbReference type="InterPro" id="IPR036439">
    <property type="entry name" value="Dockerin_dom_sf"/>
</dbReference>
<dbReference type="RefSeq" id="WP_087146928.1">
    <property type="nucleotide sequence ID" value="NZ_FUKJ01000189.1"/>
</dbReference>
<keyword evidence="2 5" id="KW-0378">Hydrolase</keyword>
<reference evidence="6" key="1">
    <citation type="submission" date="2017-02" db="EMBL/GenBank/DDBJ databases">
        <authorList>
            <person name="Daims H."/>
        </authorList>
    </citation>
    <scope>NUCLEOTIDE SEQUENCE [LARGE SCALE GENOMIC DNA]</scope>
</reference>
<protein>
    <submittedName>
        <fullName evidence="5">Putative Trypsin</fullName>
        <ecNumber evidence="5">3.4.21.4</ecNumber>
    </submittedName>
</protein>
<proteinExistence type="predicted"/>
<dbReference type="PANTHER" id="PTHR24252">
    <property type="entry name" value="ACROSIN-RELATED"/>
    <property type="match status" value="1"/>
</dbReference>
<keyword evidence="2" id="KW-0645">Protease</keyword>